<evidence type="ECO:0000256" key="4">
    <source>
        <dbReference type="ARBA" id="ARBA00022794"/>
    </source>
</evidence>
<comment type="similarity">
    <text evidence="8">Belongs to the TRAF3IP1 family.</text>
</comment>
<dbReference type="GO" id="GO:0008017">
    <property type="term" value="F:microtubule binding"/>
    <property type="evidence" value="ECO:0007669"/>
    <property type="project" value="InterPro"/>
</dbReference>
<evidence type="ECO:0000313" key="11">
    <source>
        <dbReference type="EMBL" id="ETO34824.1"/>
    </source>
</evidence>
<feature type="compositionally biased region" description="Basic and acidic residues" evidence="9">
    <location>
        <begin position="188"/>
        <end position="205"/>
    </location>
</feature>
<dbReference type="GO" id="GO:0005930">
    <property type="term" value="C:axoneme"/>
    <property type="evidence" value="ECO:0007669"/>
    <property type="project" value="UniProtKB-SubCell"/>
</dbReference>
<keyword evidence="3" id="KW-0963">Cytoplasm</keyword>
<keyword evidence="12" id="KW-1185">Reference proteome</keyword>
<dbReference type="GO" id="GO:0042073">
    <property type="term" value="P:intraciliary transport"/>
    <property type="evidence" value="ECO:0007669"/>
    <property type="project" value="TreeGrafter"/>
</dbReference>
<dbReference type="InterPro" id="IPR018799">
    <property type="entry name" value="TRAF3IP1"/>
</dbReference>
<dbReference type="GO" id="GO:0060271">
    <property type="term" value="P:cilium assembly"/>
    <property type="evidence" value="ECO:0007669"/>
    <property type="project" value="TreeGrafter"/>
</dbReference>
<dbReference type="Gene3D" id="1.10.418.50">
    <property type="entry name" value="Microtubule-binding protein MIP-T3"/>
    <property type="match status" value="1"/>
</dbReference>
<reference evidence="11 12" key="1">
    <citation type="journal article" date="2013" name="Curr. Biol.">
        <title>The Genome of the Foraminiferan Reticulomyxa filosa.</title>
        <authorList>
            <person name="Glockner G."/>
            <person name="Hulsmann N."/>
            <person name="Schleicher M."/>
            <person name="Noegel A.A."/>
            <person name="Eichinger L."/>
            <person name="Gallinger C."/>
            <person name="Pawlowski J."/>
            <person name="Sierra R."/>
            <person name="Euteneuer U."/>
            <person name="Pillet L."/>
            <person name="Moustafa A."/>
            <person name="Platzer M."/>
            <person name="Groth M."/>
            <person name="Szafranski K."/>
            <person name="Schliwa M."/>
        </authorList>
    </citation>
    <scope>NUCLEOTIDE SEQUENCE [LARGE SCALE GENOMIC DNA]</scope>
</reference>
<sequence length="279" mass="31790">MFGDVQYAESDYVLRTQKTLGTLIEKPRLLDKLLTRPPFRFLHDIVKSLAHSTGFPGQFLSEADLSSENIKDAQFKKDFLTKLIQIVSATIDEDLTRRVKVKKIIAGVDPEQTNYLLFCLAKAGFFTFFYYMLSLNHNKFCIFSFVSKQKEDKTEPVKNEKAEAIKSEIESREQNNVNPPSHKNTSTEQKEAAKEKIEKKETDENIKRNAPLDNIPIVNNNKESTTTNTIKQPSILQPVVMPRLDLQDLSQANKEKQANDTATIPTAISFATCLYFSIF</sequence>
<dbReference type="GO" id="GO:0036064">
    <property type="term" value="C:ciliary basal body"/>
    <property type="evidence" value="ECO:0007669"/>
    <property type="project" value="TreeGrafter"/>
</dbReference>
<comment type="subcellular location">
    <subcellularLocation>
        <location evidence="2">Cytoplasm</location>
        <location evidence="2">Cytoskeleton</location>
        <location evidence="2">Cilium axoneme</location>
    </subcellularLocation>
    <subcellularLocation>
        <location evidence="1">Cytoplasm</location>
        <location evidence="1">Cytoskeleton</location>
        <location evidence="1">Cilium basal body</location>
    </subcellularLocation>
</comment>
<proteinExistence type="inferred from homology"/>
<feature type="region of interest" description="Disordered" evidence="9">
    <location>
        <begin position="153"/>
        <end position="205"/>
    </location>
</feature>
<dbReference type="InterPro" id="IPR040468">
    <property type="entry name" value="TRAF3IP1_N"/>
</dbReference>
<keyword evidence="5" id="KW-0175">Coiled coil</keyword>
<keyword evidence="7" id="KW-0966">Cell projection</keyword>
<evidence type="ECO:0000313" key="12">
    <source>
        <dbReference type="Proteomes" id="UP000023152"/>
    </source>
</evidence>
<name>X6P9S2_RETFI</name>
<dbReference type="EMBL" id="ASPP01002254">
    <property type="protein sequence ID" value="ETO34824.1"/>
    <property type="molecule type" value="Genomic_DNA"/>
</dbReference>
<evidence type="ECO:0000256" key="9">
    <source>
        <dbReference type="SAM" id="MobiDB-lite"/>
    </source>
</evidence>
<evidence type="ECO:0000256" key="2">
    <source>
        <dbReference type="ARBA" id="ARBA00004430"/>
    </source>
</evidence>
<dbReference type="AlphaFoldDB" id="X6P9S2"/>
<dbReference type="OrthoDB" id="10258914at2759"/>
<dbReference type="PANTHER" id="PTHR31363">
    <property type="entry name" value="TRAF3-INTERACTING PROTEIN 1"/>
    <property type="match status" value="1"/>
</dbReference>
<evidence type="ECO:0000256" key="6">
    <source>
        <dbReference type="ARBA" id="ARBA00023212"/>
    </source>
</evidence>
<evidence type="ECO:0000256" key="1">
    <source>
        <dbReference type="ARBA" id="ARBA00004120"/>
    </source>
</evidence>
<dbReference type="InterPro" id="IPR042576">
    <property type="entry name" value="TRAF3IP1_N_sf"/>
</dbReference>
<feature type="compositionally biased region" description="Basic and acidic residues" evidence="9">
    <location>
        <begin position="153"/>
        <end position="173"/>
    </location>
</feature>
<gene>
    <name evidence="11" type="ORF">RFI_02263</name>
</gene>
<keyword evidence="6" id="KW-0206">Cytoskeleton</keyword>
<protein>
    <recommendedName>
        <fullName evidence="10">TRAF3-interacting protein 1 N-terminal domain-containing protein</fullName>
    </recommendedName>
</protein>
<evidence type="ECO:0000256" key="3">
    <source>
        <dbReference type="ARBA" id="ARBA00022490"/>
    </source>
</evidence>
<dbReference type="GO" id="GO:0030992">
    <property type="term" value="C:intraciliary transport particle B"/>
    <property type="evidence" value="ECO:0007669"/>
    <property type="project" value="TreeGrafter"/>
</dbReference>
<evidence type="ECO:0000259" key="10">
    <source>
        <dbReference type="Pfam" id="PF10243"/>
    </source>
</evidence>
<evidence type="ECO:0000256" key="7">
    <source>
        <dbReference type="ARBA" id="ARBA00023273"/>
    </source>
</evidence>
<feature type="compositionally biased region" description="Polar residues" evidence="9">
    <location>
        <begin position="174"/>
        <end position="186"/>
    </location>
</feature>
<dbReference type="GO" id="GO:0070507">
    <property type="term" value="P:regulation of microtubule cytoskeleton organization"/>
    <property type="evidence" value="ECO:0007669"/>
    <property type="project" value="TreeGrafter"/>
</dbReference>
<keyword evidence="4" id="KW-0970">Cilium biogenesis/degradation</keyword>
<feature type="domain" description="TRAF3-interacting protein 1 N-terminal" evidence="10">
    <location>
        <begin position="13"/>
        <end position="123"/>
    </location>
</feature>
<comment type="caution">
    <text evidence="11">The sequence shown here is derived from an EMBL/GenBank/DDBJ whole genome shotgun (WGS) entry which is preliminary data.</text>
</comment>
<dbReference type="Pfam" id="PF10243">
    <property type="entry name" value="MIP-T3"/>
    <property type="match status" value="1"/>
</dbReference>
<accession>X6P9S2</accession>
<dbReference type="Proteomes" id="UP000023152">
    <property type="component" value="Unassembled WGS sequence"/>
</dbReference>
<evidence type="ECO:0000256" key="8">
    <source>
        <dbReference type="ARBA" id="ARBA00043971"/>
    </source>
</evidence>
<dbReference type="PANTHER" id="PTHR31363:SF0">
    <property type="entry name" value="TRAF3-INTERACTING PROTEIN 1"/>
    <property type="match status" value="1"/>
</dbReference>
<organism evidence="11 12">
    <name type="scientific">Reticulomyxa filosa</name>
    <dbReference type="NCBI Taxonomy" id="46433"/>
    <lineage>
        <taxon>Eukaryota</taxon>
        <taxon>Sar</taxon>
        <taxon>Rhizaria</taxon>
        <taxon>Retaria</taxon>
        <taxon>Foraminifera</taxon>
        <taxon>Monothalamids</taxon>
        <taxon>Reticulomyxidae</taxon>
        <taxon>Reticulomyxa</taxon>
    </lineage>
</organism>
<evidence type="ECO:0000256" key="5">
    <source>
        <dbReference type="ARBA" id="ARBA00023054"/>
    </source>
</evidence>